<reference evidence="2 3" key="1">
    <citation type="journal article" date="2017" name="BMC Genomics">
        <title>Genome sequencing of 39 Akkermansia muciniphila isolates reveals its population structure, genomic and functional diverisity, and global distribution in mammalian gut microbiotas.</title>
        <authorList>
            <person name="Guo X."/>
            <person name="Li S."/>
            <person name="Zhang J."/>
            <person name="Wu F."/>
            <person name="Li X."/>
            <person name="Wu D."/>
            <person name="Zhang M."/>
            <person name="Ou Z."/>
            <person name="Jie Z."/>
            <person name="Yan Q."/>
            <person name="Li P."/>
            <person name="Yi J."/>
            <person name="Peng Y."/>
        </authorList>
    </citation>
    <scope>NUCLEOTIDE SEQUENCE [LARGE SCALE GENOMIC DNA]</scope>
    <source>
        <strain evidence="2 3">GP43</strain>
    </source>
</reference>
<feature type="region of interest" description="Disordered" evidence="1">
    <location>
        <begin position="18"/>
        <end position="37"/>
    </location>
</feature>
<dbReference type="AlphaFoldDB" id="A0AAP8T916"/>
<comment type="caution">
    <text evidence="2">The sequence shown here is derived from an EMBL/GenBank/DDBJ whole genome shotgun (WGS) entry which is preliminary data.</text>
</comment>
<proteinExistence type="predicted"/>
<organism evidence="2 3">
    <name type="scientific">Akkermansia muciniphila</name>
    <dbReference type="NCBI Taxonomy" id="239935"/>
    <lineage>
        <taxon>Bacteria</taxon>
        <taxon>Pseudomonadati</taxon>
        <taxon>Verrucomicrobiota</taxon>
        <taxon>Verrucomicrobiia</taxon>
        <taxon>Verrucomicrobiales</taxon>
        <taxon>Akkermansiaceae</taxon>
        <taxon>Akkermansia</taxon>
    </lineage>
</organism>
<gene>
    <name evidence="2" type="ORF">CXU09_08045</name>
</gene>
<dbReference type="EMBL" id="PJKN01000004">
    <property type="protein sequence ID" value="PNC56020.1"/>
    <property type="molecule type" value="Genomic_DNA"/>
</dbReference>
<protein>
    <submittedName>
        <fullName evidence="2">Uncharacterized protein</fullName>
    </submittedName>
</protein>
<accession>A0AAP8T916</accession>
<evidence type="ECO:0000313" key="3">
    <source>
        <dbReference type="Proteomes" id="UP000235914"/>
    </source>
</evidence>
<dbReference type="Proteomes" id="UP000235914">
    <property type="component" value="Unassembled WGS sequence"/>
</dbReference>
<sequence length="67" mass="7305">MKGRPICAMTHPWTGRRAFFPETGATPQDDTAASGARRRSGILRGGAHAFFFRPPAMYGIAKQTGIR</sequence>
<name>A0AAP8T916_9BACT</name>
<evidence type="ECO:0000313" key="2">
    <source>
        <dbReference type="EMBL" id="PNC56020.1"/>
    </source>
</evidence>
<evidence type="ECO:0000256" key="1">
    <source>
        <dbReference type="SAM" id="MobiDB-lite"/>
    </source>
</evidence>